<evidence type="ECO:0000313" key="2">
    <source>
        <dbReference type="EMBL" id="EZF69250.1"/>
    </source>
</evidence>
<dbReference type="HOGENOM" id="CLU_2160234_0_0_1"/>
<feature type="region of interest" description="Disordered" evidence="1">
    <location>
        <begin position="1"/>
        <end position="47"/>
    </location>
</feature>
<proteinExistence type="predicted"/>
<name>A0A022XEU6_TRISD</name>
<protein>
    <submittedName>
        <fullName evidence="2">Uncharacterized protein</fullName>
    </submittedName>
</protein>
<evidence type="ECO:0000313" key="3">
    <source>
        <dbReference type="Proteomes" id="UP000023623"/>
    </source>
</evidence>
<dbReference type="AlphaFoldDB" id="A0A022XEU6"/>
<evidence type="ECO:0000256" key="1">
    <source>
        <dbReference type="SAM" id="MobiDB-lite"/>
    </source>
</evidence>
<dbReference type="EMBL" id="KK208937">
    <property type="protein sequence ID" value="EZF69250.1"/>
    <property type="molecule type" value="Genomic_DNA"/>
</dbReference>
<reference evidence="2 3" key="1">
    <citation type="submission" date="2014-02" db="EMBL/GenBank/DDBJ databases">
        <title>The Genome Sequence of Trichophyton rubrum (morphotype soudanense) CBS 452.61.</title>
        <authorList>
            <consortium name="The Broad Institute Genomics Platform"/>
            <person name="Cuomo C.A."/>
            <person name="White T.C."/>
            <person name="Graser Y."/>
            <person name="Martinez-Rossi N."/>
            <person name="Heitman J."/>
            <person name="Young S.K."/>
            <person name="Zeng Q."/>
            <person name="Gargeya S."/>
            <person name="Abouelleil A."/>
            <person name="Alvarado L."/>
            <person name="Chapman S.B."/>
            <person name="Gainer-Dewar J."/>
            <person name="Goldberg J."/>
            <person name="Griggs A."/>
            <person name="Gujja S."/>
            <person name="Hansen M."/>
            <person name="Howarth C."/>
            <person name="Imamovic A."/>
            <person name="Larimer J."/>
            <person name="Martinez D."/>
            <person name="Murphy C."/>
            <person name="Pearson M.D."/>
            <person name="Persinoti G."/>
            <person name="Poon T."/>
            <person name="Priest M."/>
            <person name="Roberts A.D."/>
            <person name="Saif S."/>
            <person name="Shea T.D."/>
            <person name="Sykes S.N."/>
            <person name="Wortman J."/>
            <person name="Nusbaum C."/>
            <person name="Birren B."/>
        </authorList>
    </citation>
    <scope>NUCLEOTIDE SEQUENCE [LARGE SCALE GENOMIC DNA]</scope>
    <source>
        <strain evidence="2 3">CBS 452.61</strain>
    </source>
</reference>
<dbReference type="Proteomes" id="UP000023623">
    <property type="component" value="Unassembled WGS sequence"/>
</dbReference>
<sequence>MERSRDYRRAAQGTPSAPALAPSKSHLEGPQQQNSKPAGQKMLSLPQTPTWRFRLFSSSSCGERAGEMDRPSSHQGVPTQAIVLPRGVDSTIRCLQAWSDLFQLPSGNNVN</sequence>
<organism evidence="2 3">
    <name type="scientific">Trichophyton soudanense CBS 452.61</name>
    <dbReference type="NCBI Taxonomy" id="1215331"/>
    <lineage>
        <taxon>Eukaryota</taxon>
        <taxon>Fungi</taxon>
        <taxon>Dikarya</taxon>
        <taxon>Ascomycota</taxon>
        <taxon>Pezizomycotina</taxon>
        <taxon>Eurotiomycetes</taxon>
        <taxon>Eurotiomycetidae</taxon>
        <taxon>Onygenales</taxon>
        <taxon>Arthrodermataceae</taxon>
        <taxon>Trichophyton</taxon>
    </lineage>
</organism>
<keyword evidence="3" id="KW-1185">Reference proteome</keyword>
<accession>A0A022XEU6</accession>
<gene>
    <name evidence="2" type="ORF">H105_08273</name>
</gene>